<dbReference type="CDD" id="cd16922">
    <property type="entry name" value="HATPase_EvgS-ArcB-TorS-like"/>
    <property type="match status" value="1"/>
</dbReference>
<accession>R4K8E7</accession>
<dbReference type="InterPro" id="IPR003661">
    <property type="entry name" value="HisK_dim/P_dom"/>
</dbReference>
<keyword evidence="4" id="KW-0808">Transferase</keyword>
<reference evidence="12 13" key="1">
    <citation type="submission" date="2012-01" db="EMBL/GenBank/DDBJ databases">
        <title>Complete sequence of chromosome of Clostridium pasteurianum BC1.</title>
        <authorList>
            <consortium name="US DOE Joint Genome Institute"/>
            <person name="Lucas S."/>
            <person name="Han J."/>
            <person name="Lapidus A."/>
            <person name="Cheng J.-F."/>
            <person name="Goodwin L."/>
            <person name="Pitluck S."/>
            <person name="Peters L."/>
            <person name="Mikhailova N."/>
            <person name="Teshima H."/>
            <person name="Detter J.C."/>
            <person name="Han C."/>
            <person name="Tapia R."/>
            <person name="Land M."/>
            <person name="Hauser L."/>
            <person name="Kyrpides N."/>
            <person name="Ivanova N."/>
            <person name="Pagani I."/>
            <person name="Dunn J."/>
            <person name="Taghavi S."/>
            <person name="Francis A."/>
            <person name="van der Lelie D."/>
            <person name="Woyke T."/>
        </authorList>
    </citation>
    <scope>NUCLEOTIDE SEQUENCE [LARGE SCALE GENOMIC DNA]</scope>
    <source>
        <strain evidence="12 13">BC1</strain>
    </source>
</reference>
<dbReference type="SMART" id="SM00091">
    <property type="entry name" value="PAS"/>
    <property type="match status" value="1"/>
</dbReference>
<dbReference type="InterPro" id="IPR003594">
    <property type="entry name" value="HATPase_dom"/>
</dbReference>
<dbReference type="InterPro" id="IPR005467">
    <property type="entry name" value="His_kinase_dom"/>
</dbReference>
<gene>
    <name evidence="12" type="ORF">Clopa_4093</name>
</gene>
<dbReference type="SUPFAM" id="SSF47384">
    <property type="entry name" value="Homodimeric domain of signal transducing histidine kinase"/>
    <property type="match status" value="1"/>
</dbReference>
<evidence type="ECO:0000256" key="10">
    <source>
        <dbReference type="SAM" id="Phobius"/>
    </source>
</evidence>
<dbReference type="EMBL" id="CP003261">
    <property type="protein sequence ID" value="AGK98833.1"/>
    <property type="molecule type" value="Genomic_DNA"/>
</dbReference>
<keyword evidence="3" id="KW-0597">Phosphoprotein</keyword>
<dbReference type="eggNOG" id="COG2205">
    <property type="taxonomic scope" value="Bacteria"/>
</dbReference>
<dbReference type="GO" id="GO:0000155">
    <property type="term" value="F:phosphorelay sensor kinase activity"/>
    <property type="evidence" value="ECO:0007669"/>
    <property type="project" value="InterPro"/>
</dbReference>
<dbReference type="InterPro" id="IPR004358">
    <property type="entry name" value="Sig_transdc_His_kin-like_C"/>
</dbReference>
<dbReference type="AlphaFoldDB" id="R4K8E7"/>
<dbReference type="Pfam" id="PF00512">
    <property type="entry name" value="HisKA"/>
    <property type="match status" value="1"/>
</dbReference>
<keyword evidence="9" id="KW-0175">Coiled coil</keyword>
<protein>
    <recommendedName>
        <fullName evidence="2">histidine kinase</fullName>
        <ecNumber evidence="2">2.7.13.3</ecNumber>
    </recommendedName>
</protein>
<dbReference type="SUPFAM" id="SSF55785">
    <property type="entry name" value="PYP-like sensor domain (PAS domain)"/>
    <property type="match status" value="1"/>
</dbReference>
<evidence type="ECO:0000256" key="2">
    <source>
        <dbReference type="ARBA" id="ARBA00012438"/>
    </source>
</evidence>
<feature type="transmembrane region" description="Helical" evidence="10">
    <location>
        <begin position="95"/>
        <end position="115"/>
    </location>
</feature>
<dbReference type="PANTHER" id="PTHR43711">
    <property type="entry name" value="TWO-COMPONENT HISTIDINE KINASE"/>
    <property type="match status" value="1"/>
</dbReference>
<evidence type="ECO:0000256" key="3">
    <source>
        <dbReference type="ARBA" id="ARBA00022553"/>
    </source>
</evidence>
<dbReference type="PRINTS" id="PR00344">
    <property type="entry name" value="BCTRLSENSOR"/>
</dbReference>
<dbReference type="FunFam" id="3.30.565.10:FF:000037">
    <property type="entry name" value="Hybrid sensor histidine kinase/response regulator"/>
    <property type="match status" value="1"/>
</dbReference>
<dbReference type="CDD" id="cd00082">
    <property type="entry name" value="HisKA"/>
    <property type="match status" value="1"/>
</dbReference>
<keyword evidence="10" id="KW-0812">Transmembrane</keyword>
<keyword evidence="5" id="KW-0547">Nucleotide-binding</keyword>
<evidence type="ECO:0000256" key="8">
    <source>
        <dbReference type="ARBA" id="ARBA00023012"/>
    </source>
</evidence>
<dbReference type="PANTHER" id="PTHR43711:SF26">
    <property type="entry name" value="SENSOR HISTIDINE KINASE RCSC"/>
    <property type="match status" value="1"/>
</dbReference>
<evidence type="ECO:0000256" key="1">
    <source>
        <dbReference type="ARBA" id="ARBA00000085"/>
    </source>
</evidence>
<dbReference type="Pfam" id="PF13188">
    <property type="entry name" value="PAS_8"/>
    <property type="match status" value="1"/>
</dbReference>
<dbReference type="InterPro" id="IPR035965">
    <property type="entry name" value="PAS-like_dom_sf"/>
</dbReference>
<feature type="coiled-coil region" evidence="9">
    <location>
        <begin position="201"/>
        <end position="228"/>
    </location>
</feature>
<evidence type="ECO:0000256" key="7">
    <source>
        <dbReference type="ARBA" id="ARBA00022840"/>
    </source>
</evidence>
<dbReference type="Pfam" id="PF02518">
    <property type="entry name" value="HATPase_c"/>
    <property type="match status" value="1"/>
</dbReference>
<dbReference type="HOGENOM" id="CLU_000445_89_20_9"/>
<evidence type="ECO:0000313" key="12">
    <source>
        <dbReference type="EMBL" id="AGK98833.1"/>
    </source>
</evidence>
<dbReference type="NCBIfam" id="TIGR00229">
    <property type="entry name" value="sensory_box"/>
    <property type="match status" value="1"/>
</dbReference>
<dbReference type="SMART" id="SM00387">
    <property type="entry name" value="HATPase_c"/>
    <property type="match status" value="1"/>
</dbReference>
<feature type="transmembrane region" description="Helical" evidence="10">
    <location>
        <begin position="147"/>
        <end position="165"/>
    </location>
</feature>
<sequence length="629" mass="72437">MILYIIYFKNRCVNNMEQIQQNGEKRINDIISIVKLASLFFCVIIIYEKVYQNNLFGYTYNNFLKINFTGLLMFLAIFLWWLLSHITSNIYKFKYVIIIRSIENVVLTIIYTALILTTNTYSNQIKCLFLLVIISSTLQLGKRMGMLTAFISSAIILIIDFTYVPSGDINYYFQNDLIIVGVFILTAWPLGHYKEIEDKRIENKDVQLKLLNNKLEKNHEQRKLMEENLLKNKSCYNLLIENSYEAILVHRNNKLIFVNESAAKLLGFSSYSELVGKSILSFLPEEEKIHLKDQFCRIYKEKLPKLVFEEKVLNSSNKIIAIENTSSFFIYEGKPTILSILRNITSEKEVVELQKDVERNSKLLEESIESNKTITEFFINISHELKTPLNLIFSALQMIKLYNKDGDCNYIKKRNDYVDIMRTNSYRLLKLINNLLDLTKSDTGFLKIQLENTNIINMIEDITLSIADYVENKGIKLIFDTNVEEKITAVDGDKIERIMLNLLSNAVKFTNSGGQILVNVIDKGETVSIIVKDTGIGIPEDKKNLIFERFGQVDKTLSRNREGTGLGLCLVKSFVELHGGTIAIESQVGLGSSFIINLPVKHVEKNAENKAFYETDTERINIEFSDIYS</sequence>
<name>R4K8E7_CLOPA</name>
<keyword evidence="10" id="KW-1133">Transmembrane helix</keyword>
<evidence type="ECO:0000256" key="6">
    <source>
        <dbReference type="ARBA" id="ARBA00022777"/>
    </source>
</evidence>
<evidence type="ECO:0000259" key="11">
    <source>
        <dbReference type="PROSITE" id="PS50109"/>
    </source>
</evidence>
<dbReference type="Gene3D" id="3.30.565.10">
    <property type="entry name" value="Histidine kinase-like ATPase, C-terminal domain"/>
    <property type="match status" value="1"/>
</dbReference>
<keyword evidence="10" id="KW-0472">Membrane</keyword>
<feature type="domain" description="Histidine kinase" evidence="11">
    <location>
        <begin position="380"/>
        <end position="602"/>
    </location>
</feature>
<dbReference type="STRING" id="86416.Clopa_4093"/>
<dbReference type="SUPFAM" id="SSF55874">
    <property type="entry name" value="ATPase domain of HSP90 chaperone/DNA topoisomerase II/histidine kinase"/>
    <property type="match status" value="1"/>
</dbReference>
<dbReference type="PROSITE" id="PS50109">
    <property type="entry name" value="HIS_KIN"/>
    <property type="match status" value="1"/>
</dbReference>
<dbReference type="SMART" id="SM00388">
    <property type="entry name" value="HisKA"/>
    <property type="match status" value="1"/>
</dbReference>
<dbReference type="InterPro" id="IPR000014">
    <property type="entry name" value="PAS"/>
</dbReference>
<dbReference type="KEGG" id="cpas:Clopa_4093"/>
<dbReference type="PATRIC" id="fig|86416.3.peg.4091"/>
<evidence type="ECO:0000256" key="9">
    <source>
        <dbReference type="SAM" id="Coils"/>
    </source>
</evidence>
<evidence type="ECO:0000313" key="13">
    <source>
        <dbReference type="Proteomes" id="UP000013523"/>
    </source>
</evidence>
<dbReference type="InterPro" id="IPR050736">
    <property type="entry name" value="Sensor_HK_Regulatory"/>
</dbReference>
<evidence type="ECO:0000256" key="5">
    <source>
        <dbReference type="ARBA" id="ARBA00022741"/>
    </source>
</evidence>
<dbReference type="InterPro" id="IPR036890">
    <property type="entry name" value="HATPase_C_sf"/>
</dbReference>
<organism evidence="12 13">
    <name type="scientific">Clostridium pasteurianum BC1</name>
    <dbReference type="NCBI Taxonomy" id="86416"/>
    <lineage>
        <taxon>Bacteria</taxon>
        <taxon>Bacillati</taxon>
        <taxon>Bacillota</taxon>
        <taxon>Clostridia</taxon>
        <taxon>Eubacteriales</taxon>
        <taxon>Clostridiaceae</taxon>
        <taxon>Clostridium</taxon>
    </lineage>
</organism>
<dbReference type="Proteomes" id="UP000013523">
    <property type="component" value="Chromosome"/>
</dbReference>
<feature type="transmembrane region" description="Helical" evidence="10">
    <location>
        <begin position="171"/>
        <end position="190"/>
    </location>
</feature>
<keyword evidence="8" id="KW-0902">Two-component regulatory system</keyword>
<evidence type="ECO:0000256" key="4">
    <source>
        <dbReference type="ARBA" id="ARBA00022679"/>
    </source>
</evidence>
<keyword evidence="13" id="KW-1185">Reference proteome</keyword>
<dbReference type="Gene3D" id="1.10.287.130">
    <property type="match status" value="1"/>
</dbReference>
<feature type="transmembrane region" description="Helical" evidence="10">
    <location>
        <begin position="27"/>
        <end position="46"/>
    </location>
</feature>
<keyword evidence="6" id="KW-0418">Kinase</keyword>
<keyword evidence="7" id="KW-0067">ATP-binding</keyword>
<proteinExistence type="predicted"/>
<dbReference type="InterPro" id="IPR036097">
    <property type="entry name" value="HisK_dim/P_sf"/>
</dbReference>
<dbReference type="Gene3D" id="3.30.450.20">
    <property type="entry name" value="PAS domain"/>
    <property type="match status" value="1"/>
</dbReference>
<dbReference type="EC" id="2.7.13.3" evidence="2"/>
<comment type="catalytic activity">
    <reaction evidence="1">
        <text>ATP + protein L-histidine = ADP + protein N-phospho-L-histidine.</text>
        <dbReference type="EC" id="2.7.13.3"/>
    </reaction>
</comment>
<dbReference type="GO" id="GO:0005524">
    <property type="term" value="F:ATP binding"/>
    <property type="evidence" value="ECO:0007669"/>
    <property type="project" value="UniProtKB-KW"/>
</dbReference>
<feature type="transmembrane region" description="Helical" evidence="10">
    <location>
        <begin position="66"/>
        <end position="83"/>
    </location>
</feature>
<dbReference type="CDD" id="cd00130">
    <property type="entry name" value="PAS"/>
    <property type="match status" value="1"/>
</dbReference>